<dbReference type="InterPro" id="IPR055300">
    <property type="entry name" value="CWZF3/5/7"/>
</dbReference>
<accession>A0AAV3PNK0</accession>
<feature type="region of interest" description="Disordered" evidence="4">
    <location>
        <begin position="1271"/>
        <end position="1372"/>
    </location>
</feature>
<feature type="domain" description="CW-type" evidence="5">
    <location>
        <begin position="622"/>
        <end position="675"/>
    </location>
</feature>
<dbReference type="Proteomes" id="UP001454036">
    <property type="component" value="Unassembled WGS sequence"/>
</dbReference>
<evidence type="ECO:0000259" key="5">
    <source>
        <dbReference type="PROSITE" id="PS51050"/>
    </source>
</evidence>
<dbReference type="EMBL" id="BAABME010002042">
    <property type="protein sequence ID" value="GAA0152761.1"/>
    <property type="molecule type" value="Genomic_DNA"/>
</dbReference>
<keyword evidence="2" id="KW-0863">Zinc-finger</keyword>
<feature type="region of interest" description="Disordered" evidence="4">
    <location>
        <begin position="1105"/>
        <end position="1144"/>
    </location>
</feature>
<keyword evidence="1" id="KW-0479">Metal-binding</keyword>
<feature type="region of interest" description="Disordered" evidence="4">
    <location>
        <begin position="689"/>
        <end position="741"/>
    </location>
</feature>
<feature type="compositionally biased region" description="Basic and acidic residues" evidence="4">
    <location>
        <begin position="1043"/>
        <end position="1053"/>
    </location>
</feature>
<dbReference type="PANTHER" id="PTHR46524:SF7">
    <property type="entry name" value="CW-TYPE ZINC FINGER"/>
    <property type="match status" value="1"/>
</dbReference>
<dbReference type="PANTHER" id="PTHR46524">
    <property type="entry name" value="CW-TYPE ZINC FINGER"/>
    <property type="match status" value="1"/>
</dbReference>
<feature type="compositionally biased region" description="Polar residues" evidence="4">
    <location>
        <begin position="1333"/>
        <end position="1345"/>
    </location>
</feature>
<keyword evidence="7" id="KW-1185">Reference proteome</keyword>
<keyword evidence="3" id="KW-0862">Zinc</keyword>
<feature type="region of interest" description="Disordered" evidence="4">
    <location>
        <begin position="354"/>
        <end position="382"/>
    </location>
</feature>
<sequence length="1607" mass="176098">MICERSGDGGIMIGVEKDMGIGDVELEEGEACYYQKGDAINIDPDVTLSYIDEKIEDILGHFQKDFEGGVVSAENLGPKFGGYGSFLPSQAPSPACSQQMTTSEVFDGNTPRSPIILDYEASQLSSLASCGSSLPLRLEAGSTSNSKGRESTNVRVKGDGRVSFNSVETPTSIGVEKSEFPYDQKTLKVRLKLGSNNLPVRKNDELYSGLGLDGSPSPSLNDHCTDSEGISHGIRDLSENSPTSILKIMTPFLLQGTQLLSPLSEELIRLTEKEKYSRESVSKPLNKEKVNGYNSRKDLHDPLPEKKTNSYVKGEFLEAGKHRNPGFSLKREIDTNDLTYEELVTNALKLPLLSDMQPDPRPAEGTVKSADLPRASNRGSSSIRPAVEQTLEHELAQERIQKSKGNILQKENLVTVAKKPTRHKGQRNIISTTVESGLSEQERVPSADLFNSWETKSMQADVSNNEVIGNQSEGEEQLCAMGTNNMEGDQSRDSLNNFASQKRNNGSHVNSPLPKSGSVNTNKGLKKITNKYEEFFGDLDFEQDDNEVTPNEVSSVKKLLNPKLEDNGSTLEDIRITKETSSVRKTGKPYKEEECSRASLNEKVSSTVARLKSDAISSVPAPELEDNWVLCDKCQKWRLLPLGRNPRSLPEKWMCNMLDWLPAMNRCTFSEEETSNAVRALYQVPGPLGTECKPPGHPGNSMSVVSSNGVSNSAHNGQMFDQQTSHTGAKKKYKSKYDSRRLVCDEPSQLSKSMMKNHQEKNKSLSSVNPSSLLDAYGNQYVGQCSSSLAEKHSNKPHKKNSLESSSVEVDAKNLKARKRRQSDSDSSRSSKKAKSQDVLYRDANCTFPPPAHIPREDKRTIDGHPKEVQDEVFNHIEATEITYDASLPNHKCDGKISSKKKRRQGEQGTRTYVGDLPQVGHQSQGRSEDTGIKVKKARTSNSEGKEATTKKSTCETDRKARKSIDQKIGKERGSSGTEKSLKRDLGSVHPSGASTSSSSKVSGSFKIRTNRQGVNGSPVESVSSSPLRVLGTDNSALTLRNPQEKDDRDRTFVKSSSPRGSLGVATNKFKDSRSVDSSVVDLQEMDLGFVSGAKIKVENRSSSNFANQSINENGSKGDQDTCKNQASDREQGEKEEDRTLNGGFHSRKLEIGMSLNHDNCIISENEKVHVTSPCSKNEALDDFPLSNGKFTGGKSRFQDSCNSFDNDEKNFISGRSSRVKDFRGINECENKPTPGGNDVLDDRPNIKESIVLNRDVQDSPNKLISDVRNGSEIFGNGRSHSLPPSARNKNDKGAHAPLIPGYPKENGVDITFGDAHGGASKALEQNKKGEKQNGSTPSRHSNGTMHKVRDHDGSSVRKDSRSQAATTAMKEAKDLKRLADRFKNSGSADSTGMYFEAALKFLYGASLLESGSRENNKHNDIQCIDMYRSTAKFCEFCAHEYERSKDMASASLAYKCMAVSYMRVIYTSHGNINRDRNEVQLALQIVPPGESPASSASDVDNLNNPITVDKVSASKGMTSPQVAGNTVITARNRSSLTRLLELAQDTNAAMEASRKSRATLAAANLRPGDANSGDGFSSVKRALDFNFEDVDGLLRLIRIAKDAISH</sequence>
<reference evidence="6 7" key="1">
    <citation type="submission" date="2024-01" db="EMBL/GenBank/DDBJ databases">
        <title>The complete chloroplast genome sequence of Lithospermum erythrorhizon: insights into the phylogenetic relationship among Boraginaceae species and the maternal lineages of purple gromwells.</title>
        <authorList>
            <person name="Okada T."/>
            <person name="Watanabe K."/>
        </authorList>
    </citation>
    <scope>NUCLEOTIDE SEQUENCE [LARGE SCALE GENOMIC DNA]</scope>
</reference>
<feature type="compositionally biased region" description="Basic and acidic residues" evidence="4">
    <location>
        <begin position="944"/>
        <end position="987"/>
    </location>
</feature>
<feature type="compositionally biased region" description="Basic and acidic residues" evidence="4">
    <location>
        <begin position="1116"/>
        <end position="1140"/>
    </location>
</feature>
<gene>
    <name evidence="6" type="ORF">LIER_11159</name>
</gene>
<dbReference type="Pfam" id="PF07496">
    <property type="entry name" value="zf-CW"/>
    <property type="match status" value="1"/>
</dbReference>
<feature type="region of interest" description="Disordered" evidence="4">
    <location>
        <begin position="288"/>
        <end position="307"/>
    </location>
</feature>
<feature type="compositionally biased region" description="Basic and acidic residues" evidence="4">
    <location>
        <begin position="854"/>
        <end position="863"/>
    </location>
</feature>
<name>A0AAV3PNK0_LITER</name>
<proteinExistence type="predicted"/>
<feature type="compositionally biased region" description="Basic and acidic residues" evidence="4">
    <location>
        <begin position="1348"/>
        <end position="1362"/>
    </location>
</feature>
<feature type="compositionally biased region" description="Polar residues" evidence="4">
    <location>
        <begin position="1105"/>
        <end position="1115"/>
    </location>
</feature>
<feature type="compositionally biased region" description="Low complexity" evidence="4">
    <location>
        <begin position="988"/>
        <end position="1005"/>
    </location>
</feature>
<comment type="caution">
    <text evidence="6">The sequence shown here is derived from an EMBL/GenBank/DDBJ whole genome shotgun (WGS) entry which is preliminary data.</text>
</comment>
<evidence type="ECO:0000313" key="6">
    <source>
        <dbReference type="EMBL" id="GAA0152761.1"/>
    </source>
</evidence>
<dbReference type="InterPro" id="IPR011124">
    <property type="entry name" value="Znf_CW"/>
</dbReference>
<feature type="region of interest" description="Disordered" evidence="4">
    <location>
        <begin position="485"/>
        <end position="522"/>
    </location>
</feature>
<protein>
    <recommendedName>
        <fullName evidence="5">CW-type domain-containing protein</fullName>
    </recommendedName>
</protein>
<feature type="region of interest" description="Disordered" evidence="4">
    <location>
        <begin position="888"/>
        <end position="1066"/>
    </location>
</feature>
<evidence type="ECO:0000256" key="1">
    <source>
        <dbReference type="ARBA" id="ARBA00022723"/>
    </source>
</evidence>
<feature type="compositionally biased region" description="Polar residues" evidence="4">
    <location>
        <begin position="714"/>
        <end position="727"/>
    </location>
</feature>
<evidence type="ECO:0000313" key="7">
    <source>
        <dbReference type="Proteomes" id="UP001454036"/>
    </source>
</evidence>
<feature type="region of interest" description="Disordered" evidence="4">
    <location>
        <begin position="789"/>
        <end position="863"/>
    </location>
</feature>
<dbReference type="Gene3D" id="3.30.40.100">
    <property type="match status" value="1"/>
</dbReference>
<dbReference type="GO" id="GO:0008270">
    <property type="term" value="F:zinc ion binding"/>
    <property type="evidence" value="ECO:0007669"/>
    <property type="project" value="UniProtKB-KW"/>
</dbReference>
<dbReference type="InterPro" id="IPR056406">
    <property type="entry name" value="THD_CWZF3/5/7"/>
</dbReference>
<feature type="compositionally biased region" description="Low complexity" evidence="4">
    <location>
        <begin position="699"/>
        <end position="713"/>
    </location>
</feature>
<organism evidence="6 7">
    <name type="scientific">Lithospermum erythrorhizon</name>
    <name type="common">Purple gromwell</name>
    <name type="synonym">Lithospermum officinale var. erythrorhizon</name>
    <dbReference type="NCBI Taxonomy" id="34254"/>
    <lineage>
        <taxon>Eukaryota</taxon>
        <taxon>Viridiplantae</taxon>
        <taxon>Streptophyta</taxon>
        <taxon>Embryophyta</taxon>
        <taxon>Tracheophyta</taxon>
        <taxon>Spermatophyta</taxon>
        <taxon>Magnoliopsida</taxon>
        <taxon>eudicotyledons</taxon>
        <taxon>Gunneridae</taxon>
        <taxon>Pentapetalae</taxon>
        <taxon>asterids</taxon>
        <taxon>lamiids</taxon>
        <taxon>Boraginales</taxon>
        <taxon>Boraginaceae</taxon>
        <taxon>Boraginoideae</taxon>
        <taxon>Lithospermeae</taxon>
        <taxon>Lithospermum</taxon>
    </lineage>
</organism>
<evidence type="ECO:0000256" key="4">
    <source>
        <dbReference type="SAM" id="MobiDB-lite"/>
    </source>
</evidence>
<evidence type="ECO:0000256" key="2">
    <source>
        <dbReference type="ARBA" id="ARBA00022771"/>
    </source>
</evidence>
<feature type="compositionally biased region" description="Polar residues" evidence="4">
    <location>
        <begin position="485"/>
        <end position="510"/>
    </location>
</feature>
<dbReference type="PROSITE" id="PS51050">
    <property type="entry name" value="ZF_CW"/>
    <property type="match status" value="1"/>
</dbReference>
<feature type="compositionally biased region" description="Polar residues" evidence="4">
    <location>
        <begin position="1011"/>
        <end position="1042"/>
    </location>
</feature>
<dbReference type="Pfam" id="PF24756">
    <property type="entry name" value="THD_CWZF3-5-7"/>
    <property type="match status" value="1"/>
</dbReference>
<evidence type="ECO:0000256" key="3">
    <source>
        <dbReference type="ARBA" id="ARBA00022833"/>
    </source>
</evidence>